<evidence type="ECO:0000313" key="3">
    <source>
        <dbReference type="Proteomes" id="UP000005316"/>
    </source>
</evidence>
<protein>
    <recommendedName>
        <fullName evidence="4">Lipoprotein</fullName>
    </recommendedName>
</protein>
<evidence type="ECO:0008006" key="4">
    <source>
        <dbReference type="Google" id="ProtNLM"/>
    </source>
</evidence>
<keyword evidence="1" id="KW-0732">Signal</keyword>
<accession>F9DQY5</accession>
<comment type="caution">
    <text evidence="2">The sequence shown here is derived from an EMBL/GenBank/DDBJ whole genome shotgun (WGS) entry which is preliminary data.</text>
</comment>
<feature type="signal peptide" evidence="1">
    <location>
        <begin position="1"/>
        <end position="18"/>
    </location>
</feature>
<evidence type="ECO:0000256" key="1">
    <source>
        <dbReference type="SAM" id="SignalP"/>
    </source>
</evidence>
<feature type="chain" id="PRO_5003382014" description="Lipoprotein" evidence="1">
    <location>
        <begin position="19"/>
        <end position="138"/>
    </location>
</feature>
<sequence length="138" mass="15188">MMKKLLILFVAMLGVVLAACSGQTDKDTPKTPEISKSAIDEAAASTKDNMMIEEASATVEGDTVHFVVTVSDDSISQDYAQETGEEFANLLASNYAEENESADPLWESHDLTIKIQTDKDHTLWEASKKKDSDSIEWK</sequence>
<dbReference type="Proteomes" id="UP000005316">
    <property type="component" value="Unassembled WGS sequence"/>
</dbReference>
<dbReference type="HOGENOM" id="CLU_1853970_0_0_9"/>
<dbReference type="AlphaFoldDB" id="F9DQY5"/>
<proteinExistence type="predicted"/>
<organism evidence="2 3">
    <name type="scientific">Sporosarcina newyorkensis 2681</name>
    <dbReference type="NCBI Taxonomy" id="1027292"/>
    <lineage>
        <taxon>Bacteria</taxon>
        <taxon>Bacillati</taxon>
        <taxon>Bacillota</taxon>
        <taxon>Bacilli</taxon>
        <taxon>Bacillales</taxon>
        <taxon>Caryophanaceae</taxon>
        <taxon>Sporosarcina</taxon>
    </lineage>
</organism>
<reference evidence="2 3" key="1">
    <citation type="submission" date="2011-04" db="EMBL/GenBank/DDBJ databases">
        <authorList>
            <person name="Muzny D."/>
            <person name="Qin X."/>
            <person name="Deng J."/>
            <person name="Jiang H."/>
            <person name="Liu Y."/>
            <person name="Qu J."/>
            <person name="Song X.-Z."/>
            <person name="Zhang L."/>
            <person name="Thornton R."/>
            <person name="Coyle M."/>
            <person name="Francisco L."/>
            <person name="Jackson L."/>
            <person name="Javaid M."/>
            <person name="Korchina V."/>
            <person name="Kovar C."/>
            <person name="Mata R."/>
            <person name="Mathew T."/>
            <person name="Ngo R."/>
            <person name="Nguyen L."/>
            <person name="Nguyen N."/>
            <person name="Okwuonu G."/>
            <person name="Ongeri F."/>
            <person name="Pham C."/>
            <person name="Simmons D."/>
            <person name="Wilczek-Boney K."/>
            <person name="Hale W."/>
            <person name="Jakkamsetti A."/>
            <person name="Pham P."/>
            <person name="Ruth R."/>
            <person name="San Lucas F."/>
            <person name="Warren J."/>
            <person name="Zhang J."/>
            <person name="Zhao Z."/>
            <person name="Zhou C."/>
            <person name="Zhu D."/>
            <person name="Lee S."/>
            <person name="Bess C."/>
            <person name="Blankenburg K."/>
            <person name="Forbes L."/>
            <person name="Fu Q."/>
            <person name="Gubbala S."/>
            <person name="Hirani K."/>
            <person name="Jayaseelan J.C."/>
            <person name="Lara F."/>
            <person name="Munidasa M."/>
            <person name="Palculict T."/>
            <person name="Patil S."/>
            <person name="Pu L.-L."/>
            <person name="Saada N."/>
            <person name="Tang L."/>
            <person name="Weissenberger G."/>
            <person name="Zhu Y."/>
            <person name="Hemphill L."/>
            <person name="Shang Y."/>
            <person name="Youmans B."/>
            <person name="Ayvaz T."/>
            <person name="Ross M."/>
            <person name="Santibanez J."/>
            <person name="Aqrawi P."/>
            <person name="Gross S."/>
            <person name="Joshi V."/>
            <person name="Fowler G."/>
            <person name="Nazareth L."/>
            <person name="Reid J."/>
            <person name="Worley K."/>
            <person name="Petrosino J."/>
            <person name="Highlander S."/>
            <person name="Gibbs R."/>
        </authorList>
    </citation>
    <scope>NUCLEOTIDE SEQUENCE [LARGE SCALE GENOMIC DNA]</scope>
    <source>
        <strain evidence="2 3">2681</strain>
    </source>
</reference>
<dbReference type="EMBL" id="AFPZ01000031">
    <property type="protein sequence ID" value="EGQ26783.1"/>
    <property type="molecule type" value="Genomic_DNA"/>
</dbReference>
<name>F9DQY5_9BACL</name>
<gene>
    <name evidence="2" type="ORF">HMPREF9372_1215</name>
</gene>
<evidence type="ECO:0000313" key="2">
    <source>
        <dbReference type="EMBL" id="EGQ26783.1"/>
    </source>
</evidence>
<dbReference type="PROSITE" id="PS51257">
    <property type="entry name" value="PROKAR_LIPOPROTEIN"/>
    <property type="match status" value="1"/>
</dbReference>